<feature type="region of interest" description="Disordered" evidence="1">
    <location>
        <begin position="26"/>
        <end position="49"/>
    </location>
</feature>
<feature type="chain" id="PRO_5046413263" evidence="2">
    <location>
        <begin position="27"/>
        <end position="123"/>
    </location>
</feature>
<protein>
    <submittedName>
        <fullName evidence="3">Uncharacterized protein</fullName>
    </submittedName>
</protein>
<feature type="compositionally biased region" description="Basic and acidic residues" evidence="1">
    <location>
        <begin position="30"/>
        <end position="41"/>
    </location>
</feature>
<accession>A0ABN9QEN8</accession>
<feature type="signal peptide" evidence="2">
    <location>
        <begin position="1"/>
        <end position="26"/>
    </location>
</feature>
<dbReference type="Proteomes" id="UP001189429">
    <property type="component" value="Unassembled WGS sequence"/>
</dbReference>
<comment type="caution">
    <text evidence="3">The sequence shown here is derived from an EMBL/GenBank/DDBJ whole genome shotgun (WGS) entry which is preliminary data.</text>
</comment>
<proteinExistence type="predicted"/>
<evidence type="ECO:0000256" key="2">
    <source>
        <dbReference type="SAM" id="SignalP"/>
    </source>
</evidence>
<gene>
    <name evidence="3" type="ORF">PCOR1329_LOCUS11222</name>
</gene>
<dbReference type="EMBL" id="CAUYUJ010003224">
    <property type="protein sequence ID" value="CAK0804407.1"/>
    <property type="molecule type" value="Genomic_DNA"/>
</dbReference>
<organism evidence="3 4">
    <name type="scientific">Prorocentrum cordatum</name>
    <dbReference type="NCBI Taxonomy" id="2364126"/>
    <lineage>
        <taxon>Eukaryota</taxon>
        <taxon>Sar</taxon>
        <taxon>Alveolata</taxon>
        <taxon>Dinophyceae</taxon>
        <taxon>Prorocentrales</taxon>
        <taxon>Prorocentraceae</taxon>
        <taxon>Prorocentrum</taxon>
    </lineage>
</organism>
<evidence type="ECO:0000313" key="4">
    <source>
        <dbReference type="Proteomes" id="UP001189429"/>
    </source>
</evidence>
<keyword evidence="2" id="KW-0732">Signal</keyword>
<keyword evidence="4" id="KW-1185">Reference proteome</keyword>
<sequence>MSIPAILLALVVVLSVLTFILQSCGAGPGDKCETPTDREPPAGRFHRGITPSEDEMTMLDGLDSPDSLASFDGLGPPMRNLSWPVFAQASASRGASKLPRFVSEGDVPVEKTVLGVLDDQPMW</sequence>
<evidence type="ECO:0000313" key="3">
    <source>
        <dbReference type="EMBL" id="CAK0804407.1"/>
    </source>
</evidence>
<name>A0ABN9QEN8_9DINO</name>
<evidence type="ECO:0000256" key="1">
    <source>
        <dbReference type="SAM" id="MobiDB-lite"/>
    </source>
</evidence>
<reference evidence="3" key="1">
    <citation type="submission" date="2023-10" db="EMBL/GenBank/DDBJ databases">
        <authorList>
            <person name="Chen Y."/>
            <person name="Shah S."/>
            <person name="Dougan E. K."/>
            <person name="Thang M."/>
            <person name="Chan C."/>
        </authorList>
    </citation>
    <scope>NUCLEOTIDE SEQUENCE [LARGE SCALE GENOMIC DNA]</scope>
</reference>